<keyword evidence="2 4" id="KW-0663">Pyridoxal phosphate</keyword>
<dbReference type="Gene3D" id="3.20.20.10">
    <property type="entry name" value="Alanine racemase"/>
    <property type="match status" value="1"/>
</dbReference>
<comment type="function">
    <text evidence="4">Catalyzes the interconversion of L-alanine and D-alanine. May also act on other amino acids.</text>
</comment>
<dbReference type="Proteomes" id="UP001198151">
    <property type="component" value="Unassembled WGS sequence"/>
</dbReference>
<dbReference type="Pfam" id="PF00842">
    <property type="entry name" value="Ala_racemase_C"/>
    <property type="match status" value="1"/>
</dbReference>
<dbReference type="PRINTS" id="PR00992">
    <property type="entry name" value="ALARACEMASE"/>
</dbReference>
<comment type="catalytic activity">
    <reaction evidence="4">
        <text>L-alanine = D-alanine</text>
        <dbReference type="Rhea" id="RHEA:20249"/>
        <dbReference type="ChEBI" id="CHEBI:57416"/>
        <dbReference type="ChEBI" id="CHEBI:57972"/>
        <dbReference type="EC" id="5.1.1.1"/>
    </reaction>
</comment>
<keyword evidence="3 4" id="KW-0413">Isomerase</keyword>
<dbReference type="HAMAP" id="MF_01201">
    <property type="entry name" value="Ala_racemase"/>
    <property type="match status" value="1"/>
</dbReference>
<dbReference type="NCBIfam" id="TIGR00492">
    <property type="entry name" value="alr"/>
    <property type="match status" value="1"/>
</dbReference>
<dbReference type="PANTHER" id="PTHR30511">
    <property type="entry name" value="ALANINE RACEMASE"/>
    <property type="match status" value="1"/>
</dbReference>
<evidence type="ECO:0000259" key="5">
    <source>
        <dbReference type="SMART" id="SM01005"/>
    </source>
</evidence>
<feature type="modified residue" description="N6-(pyridoxal phosphate)lysine" evidence="4">
    <location>
        <position position="39"/>
    </location>
</feature>
<feature type="binding site" evidence="4">
    <location>
        <position position="314"/>
    </location>
    <ligand>
        <name>substrate</name>
    </ligand>
</feature>
<dbReference type="SUPFAM" id="SSF51419">
    <property type="entry name" value="PLP-binding barrel"/>
    <property type="match status" value="1"/>
</dbReference>
<evidence type="ECO:0000256" key="3">
    <source>
        <dbReference type="ARBA" id="ARBA00023235"/>
    </source>
</evidence>
<dbReference type="InterPro" id="IPR001608">
    <property type="entry name" value="Ala_racemase_N"/>
</dbReference>
<feature type="binding site" evidence="4">
    <location>
        <position position="133"/>
    </location>
    <ligand>
        <name>substrate</name>
    </ligand>
</feature>
<dbReference type="InterPro" id="IPR009006">
    <property type="entry name" value="Ala_racemase/Decarboxylase_C"/>
</dbReference>
<organism evidence="6 7">
    <name type="scientific">Ruminococcus turbiniformis</name>
    <dbReference type="NCBI Taxonomy" id="2881258"/>
    <lineage>
        <taxon>Bacteria</taxon>
        <taxon>Bacillati</taxon>
        <taxon>Bacillota</taxon>
        <taxon>Clostridia</taxon>
        <taxon>Eubacteriales</taxon>
        <taxon>Oscillospiraceae</taxon>
        <taxon>Ruminococcus</taxon>
    </lineage>
</organism>
<feature type="domain" description="Alanine racemase C-terminal" evidence="5">
    <location>
        <begin position="245"/>
        <end position="373"/>
    </location>
</feature>
<comment type="pathway">
    <text evidence="4">Amino-acid biosynthesis; D-alanine biosynthesis; D-alanine from L-alanine: step 1/1.</text>
</comment>
<evidence type="ECO:0000256" key="4">
    <source>
        <dbReference type="HAMAP-Rule" id="MF_01201"/>
    </source>
</evidence>
<dbReference type="NCBIfam" id="NF033131">
    <property type="entry name" value="vanT-G-Cterm"/>
    <property type="match status" value="1"/>
</dbReference>
<dbReference type="EMBL" id="JAJEQX010000005">
    <property type="protein sequence ID" value="MCC2253687.1"/>
    <property type="molecule type" value="Genomic_DNA"/>
</dbReference>
<sequence>MSVEKRRAWIELDEDSLLHNVRELQRVVGRDCRLMPAVKANAYGHGDVETARLLAGAGISDFCVASADEGIRLRAAGISGQILILGYTLPAQFDALREYDLTQTVVEDSYAQELSAYGRELRVHVGVDTGMHRLGIPASDADAVASVWRFPNLKITGMFSHLCVSDGTTEEERRYTEKQISDFRKVIGELRRRGIRGFESHIQGSYGILNYPEEKFDCARPGIALYGVLSLPSDRVRADVTLSPVLSLKARVGCVRMLKEGESAGYGLTYTADGERKLAIVCAGYADGIPRSLSNRGYALVRGYRAPIVGRICMDQLTLDVTEVPGVRAGDEAVFIGKSGGREIGAAEMAECAGTISNELLSRLGQRPERICFTHI</sequence>
<comment type="similarity">
    <text evidence="4">Belongs to the alanine racemase family.</text>
</comment>
<keyword evidence="7" id="KW-1185">Reference proteome</keyword>
<dbReference type="PROSITE" id="PS00395">
    <property type="entry name" value="ALANINE_RACEMASE"/>
    <property type="match status" value="1"/>
</dbReference>
<evidence type="ECO:0000313" key="6">
    <source>
        <dbReference type="EMBL" id="MCC2253687.1"/>
    </source>
</evidence>
<dbReference type="InterPro" id="IPR029066">
    <property type="entry name" value="PLP-binding_barrel"/>
</dbReference>
<proteinExistence type="inferred from homology"/>
<reference evidence="6 7" key="1">
    <citation type="submission" date="2021-10" db="EMBL/GenBank/DDBJ databases">
        <title>Anaerobic single-cell dispensing facilitates the cultivation of human gut bacteria.</title>
        <authorList>
            <person name="Afrizal A."/>
        </authorList>
    </citation>
    <scope>NUCLEOTIDE SEQUENCE [LARGE SCALE GENOMIC DNA]</scope>
    <source>
        <strain evidence="6 7">CLA-AA-H200</strain>
    </source>
</reference>
<dbReference type="PANTHER" id="PTHR30511:SF0">
    <property type="entry name" value="ALANINE RACEMASE, CATABOLIC-RELATED"/>
    <property type="match status" value="1"/>
</dbReference>
<feature type="active site" description="Proton acceptor; specific for L-alanine" evidence="4">
    <location>
        <position position="266"/>
    </location>
</feature>
<protein>
    <recommendedName>
        <fullName evidence="4">Alanine racemase</fullName>
        <ecNumber evidence="4">5.1.1.1</ecNumber>
    </recommendedName>
</protein>
<dbReference type="InterPro" id="IPR011079">
    <property type="entry name" value="Ala_racemase_C"/>
</dbReference>
<dbReference type="SMART" id="SM01005">
    <property type="entry name" value="Ala_racemase_C"/>
    <property type="match status" value="1"/>
</dbReference>
<name>A0ABS8FWY9_9FIRM</name>
<feature type="active site" description="Proton acceptor; specific for D-alanine" evidence="4">
    <location>
        <position position="39"/>
    </location>
</feature>
<dbReference type="Pfam" id="PF01168">
    <property type="entry name" value="Ala_racemase_N"/>
    <property type="match status" value="1"/>
</dbReference>
<dbReference type="InterPro" id="IPR000821">
    <property type="entry name" value="Ala_racemase"/>
</dbReference>
<dbReference type="InterPro" id="IPR020622">
    <property type="entry name" value="Ala_racemase_pyridoxalP-BS"/>
</dbReference>
<dbReference type="SUPFAM" id="SSF50621">
    <property type="entry name" value="Alanine racemase C-terminal domain-like"/>
    <property type="match status" value="1"/>
</dbReference>
<dbReference type="RefSeq" id="WP_227706826.1">
    <property type="nucleotide sequence ID" value="NZ_JAJEQX010000005.1"/>
</dbReference>
<evidence type="ECO:0000256" key="2">
    <source>
        <dbReference type="ARBA" id="ARBA00022898"/>
    </source>
</evidence>
<dbReference type="EC" id="5.1.1.1" evidence="4"/>
<gene>
    <name evidence="6" type="primary">vanT</name>
    <name evidence="6" type="ORF">LKD70_04420</name>
</gene>
<dbReference type="Gene3D" id="2.40.37.10">
    <property type="entry name" value="Lyase, Ornithine Decarboxylase, Chain A, domain 1"/>
    <property type="match status" value="1"/>
</dbReference>
<comment type="caution">
    <text evidence="6">The sequence shown here is derived from an EMBL/GenBank/DDBJ whole genome shotgun (WGS) entry which is preliminary data.</text>
</comment>
<evidence type="ECO:0000256" key="1">
    <source>
        <dbReference type="ARBA" id="ARBA00001933"/>
    </source>
</evidence>
<comment type="cofactor">
    <cofactor evidence="1 4">
        <name>pyridoxal 5'-phosphate</name>
        <dbReference type="ChEBI" id="CHEBI:597326"/>
    </cofactor>
</comment>
<accession>A0ABS8FWY9</accession>
<evidence type="ECO:0000313" key="7">
    <source>
        <dbReference type="Proteomes" id="UP001198151"/>
    </source>
</evidence>